<reference evidence="2" key="1">
    <citation type="journal article" date="2017" name="Nat. Microbiol.">
        <title>Global analysis of biosynthetic gene clusters reveals vast potential of secondary metabolite production in Penicillium species.</title>
        <authorList>
            <person name="Nielsen J.C."/>
            <person name="Grijseels S."/>
            <person name="Prigent S."/>
            <person name="Ji B."/>
            <person name="Dainat J."/>
            <person name="Nielsen K.F."/>
            <person name="Frisvad J.C."/>
            <person name="Workman M."/>
            <person name="Nielsen J."/>
        </authorList>
    </citation>
    <scope>NUCLEOTIDE SEQUENCE [LARGE SCALE GENOMIC DNA]</scope>
    <source>
        <strain evidence="2">IBT 13039</strain>
    </source>
</reference>
<comment type="caution">
    <text evidence="1">The sequence shown here is derived from an EMBL/GenBank/DDBJ whole genome shotgun (WGS) entry which is preliminary data.</text>
</comment>
<dbReference type="EMBL" id="MOOB01000273">
    <property type="protein sequence ID" value="OQE62064.1"/>
    <property type="molecule type" value="Genomic_DNA"/>
</dbReference>
<sequence>MTSTWGMSYNDSFQYSAMEVMGYATIQTGAPPQQLVTEVERSLRSRPNVVSGPV</sequence>
<gene>
    <name evidence="1" type="ORF">PENNAL_c0273G02691</name>
</gene>
<name>A0A1V6WGP0_PENNA</name>
<protein>
    <submittedName>
        <fullName evidence="1">Uncharacterized protein</fullName>
    </submittedName>
</protein>
<evidence type="ECO:0000313" key="1">
    <source>
        <dbReference type="EMBL" id="OQE62064.1"/>
    </source>
</evidence>
<dbReference type="AlphaFoldDB" id="A0A1V6WGP0"/>
<accession>A0A1V6WGP0</accession>
<feature type="non-terminal residue" evidence="1">
    <location>
        <position position="54"/>
    </location>
</feature>
<evidence type="ECO:0000313" key="2">
    <source>
        <dbReference type="Proteomes" id="UP000191691"/>
    </source>
</evidence>
<proteinExistence type="predicted"/>
<organism evidence="1 2">
    <name type="scientific">Penicillium nalgiovense</name>
    <dbReference type="NCBI Taxonomy" id="60175"/>
    <lineage>
        <taxon>Eukaryota</taxon>
        <taxon>Fungi</taxon>
        <taxon>Dikarya</taxon>
        <taxon>Ascomycota</taxon>
        <taxon>Pezizomycotina</taxon>
        <taxon>Eurotiomycetes</taxon>
        <taxon>Eurotiomycetidae</taxon>
        <taxon>Eurotiales</taxon>
        <taxon>Aspergillaceae</taxon>
        <taxon>Penicillium</taxon>
    </lineage>
</organism>
<dbReference type="Proteomes" id="UP000191691">
    <property type="component" value="Unassembled WGS sequence"/>
</dbReference>
<keyword evidence="2" id="KW-1185">Reference proteome</keyword>